<name>A0ABD6EDK5_9BILA</name>
<sequence>MRCSLAQFISEIYRKVVHSAPTDSFPGHLAVARLVLNHFSHCFICAYVVDHKKDDKRMENYFLSWNRLSEIDGHYKRLMLSDFISPLPAATVNSNRGTSPQIFKLQNIRE</sequence>
<accession>A0ABD6EDK5</accession>
<dbReference type="AlphaFoldDB" id="A0ABD6EDK5"/>
<reference evidence="1 2" key="1">
    <citation type="submission" date="2024-08" db="EMBL/GenBank/DDBJ databases">
        <title>Gnathostoma spinigerum genome.</title>
        <authorList>
            <person name="Gonzalez-Bertolin B."/>
            <person name="Monzon S."/>
            <person name="Zaballos A."/>
            <person name="Jimenez P."/>
            <person name="Dekumyoy P."/>
            <person name="Varona S."/>
            <person name="Cuesta I."/>
            <person name="Sumanam S."/>
            <person name="Adisakwattana P."/>
            <person name="Gasser R.B."/>
            <person name="Hernandez-Gonzalez A."/>
            <person name="Young N.D."/>
            <person name="Perteguer M.J."/>
        </authorList>
    </citation>
    <scope>NUCLEOTIDE SEQUENCE [LARGE SCALE GENOMIC DNA]</scope>
    <source>
        <strain evidence="1">AL3</strain>
        <tissue evidence="1">Liver</tissue>
    </source>
</reference>
<dbReference type="EMBL" id="JBGFUD010002234">
    <property type="protein sequence ID" value="MFH4977352.1"/>
    <property type="molecule type" value="Genomic_DNA"/>
</dbReference>
<keyword evidence="2" id="KW-1185">Reference proteome</keyword>
<comment type="caution">
    <text evidence="1">The sequence shown here is derived from an EMBL/GenBank/DDBJ whole genome shotgun (WGS) entry which is preliminary data.</text>
</comment>
<evidence type="ECO:0000313" key="2">
    <source>
        <dbReference type="Proteomes" id="UP001608902"/>
    </source>
</evidence>
<organism evidence="1 2">
    <name type="scientific">Gnathostoma spinigerum</name>
    <dbReference type="NCBI Taxonomy" id="75299"/>
    <lineage>
        <taxon>Eukaryota</taxon>
        <taxon>Metazoa</taxon>
        <taxon>Ecdysozoa</taxon>
        <taxon>Nematoda</taxon>
        <taxon>Chromadorea</taxon>
        <taxon>Rhabditida</taxon>
        <taxon>Spirurina</taxon>
        <taxon>Gnathostomatomorpha</taxon>
        <taxon>Gnathostomatoidea</taxon>
        <taxon>Gnathostomatidae</taxon>
        <taxon>Gnathostoma</taxon>
    </lineage>
</organism>
<dbReference type="Proteomes" id="UP001608902">
    <property type="component" value="Unassembled WGS sequence"/>
</dbReference>
<gene>
    <name evidence="1" type="ORF">AB6A40_004061</name>
</gene>
<protein>
    <submittedName>
        <fullName evidence="1">Uncharacterized protein</fullName>
    </submittedName>
</protein>
<proteinExistence type="predicted"/>
<evidence type="ECO:0000313" key="1">
    <source>
        <dbReference type="EMBL" id="MFH4977352.1"/>
    </source>
</evidence>